<dbReference type="Pfam" id="PF17284">
    <property type="entry name" value="Spermine_synt_N"/>
    <property type="match status" value="1"/>
</dbReference>
<accession>A0A7C0XAU1</accession>
<organism evidence="9">
    <name type="scientific">candidate division WOR-3 bacterium</name>
    <dbReference type="NCBI Taxonomy" id="2052148"/>
    <lineage>
        <taxon>Bacteria</taxon>
        <taxon>Bacteria division WOR-3</taxon>
    </lineage>
</organism>
<dbReference type="EMBL" id="DRBW01000091">
    <property type="protein sequence ID" value="HDM90047.1"/>
    <property type="molecule type" value="Genomic_DNA"/>
</dbReference>
<feature type="binding site" evidence="4">
    <location>
        <position position="33"/>
    </location>
    <ligand>
        <name>S-methyl-5'-thioadenosine</name>
        <dbReference type="ChEBI" id="CHEBI:17509"/>
    </ligand>
</feature>
<dbReference type="InterPro" id="IPR001045">
    <property type="entry name" value="Spermi_synthase"/>
</dbReference>
<feature type="binding site" evidence="4">
    <location>
        <begin position="157"/>
        <end position="160"/>
    </location>
    <ligand>
        <name>spermidine</name>
        <dbReference type="ChEBI" id="CHEBI:57834"/>
    </ligand>
</feature>
<dbReference type="EC" id="2.5.1.16" evidence="4"/>
<gene>
    <name evidence="4" type="primary">speE</name>
    <name evidence="9" type="ORF">ENG67_02430</name>
</gene>
<dbReference type="GO" id="GO:0008295">
    <property type="term" value="P:spermidine biosynthetic process"/>
    <property type="evidence" value="ECO:0007669"/>
    <property type="project" value="UniProtKB-UniRule"/>
</dbReference>
<dbReference type="Pfam" id="PF01564">
    <property type="entry name" value="Spermine_synth"/>
    <property type="match status" value="1"/>
</dbReference>
<evidence type="ECO:0000256" key="6">
    <source>
        <dbReference type="RuleBase" id="RU003836"/>
    </source>
</evidence>
<proteinExistence type="inferred from homology"/>
<dbReference type="GO" id="GO:0005829">
    <property type="term" value="C:cytosol"/>
    <property type="evidence" value="ECO:0007669"/>
    <property type="project" value="TreeGrafter"/>
</dbReference>
<evidence type="ECO:0000256" key="7">
    <source>
        <dbReference type="RuleBase" id="RU003837"/>
    </source>
</evidence>
<feature type="binding site" evidence="4">
    <location>
        <position position="164"/>
    </location>
    <ligand>
        <name>S-methyl-5'-thioadenosine</name>
        <dbReference type="ChEBI" id="CHEBI:17509"/>
    </ligand>
</feature>
<dbReference type="NCBIfam" id="TIGR00417">
    <property type="entry name" value="speE"/>
    <property type="match status" value="1"/>
</dbReference>
<reference evidence="9" key="1">
    <citation type="journal article" date="2020" name="mSystems">
        <title>Genome- and Community-Level Interaction Insights into Carbon Utilization and Element Cycling Functions of Hydrothermarchaeota in Hydrothermal Sediment.</title>
        <authorList>
            <person name="Zhou Z."/>
            <person name="Liu Y."/>
            <person name="Xu W."/>
            <person name="Pan J."/>
            <person name="Luo Z.H."/>
            <person name="Li M."/>
        </authorList>
    </citation>
    <scope>NUCLEOTIDE SEQUENCE [LARGE SCALE GENOMIC DNA]</scope>
    <source>
        <strain evidence="9">HyVt-237</strain>
    </source>
</reference>
<keyword evidence="2 4" id="KW-0808">Transferase</keyword>
<dbReference type="HAMAP" id="MF_00198">
    <property type="entry name" value="Spermidine_synth"/>
    <property type="match status" value="1"/>
</dbReference>
<name>A0A7C0XAU1_UNCW3</name>
<dbReference type="GO" id="GO:0004766">
    <property type="term" value="F:spermidine synthase activity"/>
    <property type="evidence" value="ECO:0007669"/>
    <property type="project" value="UniProtKB-UniRule"/>
</dbReference>
<dbReference type="InterPro" id="IPR037163">
    <property type="entry name" value="Spermidine_synt_N_sf"/>
</dbReference>
<evidence type="ECO:0000256" key="1">
    <source>
        <dbReference type="ARBA" id="ARBA00007867"/>
    </source>
</evidence>
<comment type="caution">
    <text evidence="9">The sequence shown here is derived from an EMBL/GenBank/DDBJ whole genome shotgun (WGS) entry which is preliminary data.</text>
</comment>
<evidence type="ECO:0000259" key="8">
    <source>
        <dbReference type="PROSITE" id="PS51006"/>
    </source>
</evidence>
<dbReference type="InterPro" id="IPR035246">
    <property type="entry name" value="Spermidine_synt_N"/>
</dbReference>
<comment type="subunit">
    <text evidence="4">Homodimer or homotetramer.</text>
</comment>
<dbReference type="UniPathway" id="UPA00248">
    <property type="reaction ID" value="UER00314"/>
</dbReference>
<comment type="similarity">
    <text evidence="1 4 6">Belongs to the spermidine/spermine synthase family.</text>
</comment>
<evidence type="ECO:0000256" key="5">
    <source>
        <dbReference type="PROSITE-ProRule" id="PRU00354"/>
    </source>
</evidence>
<feature type="binding site" evidence="4">
    <location>
        <position position="108"/>
    </location>
    <ligand>
        <name>S-methyl-5'-thioadenosine</name>
        <dbReference type="ChEBI" id="CHEBI:17509"/>
    </ligand>
</feature>
<dbReference type="AlphaFoldDB" id="A0A7C0XAU1"/>
<keyword evidence="4 7" id="KW-0745">Spermidine biosynthesis</keyword>
<evidence type="ECO:0000256" key="4">
    <source>
        <dbReference type="HAMAP-Rule" id="MF_00198"/>
    </source>
</evidence>
<dbReference type="CDD" id="cd02440">
    <property type="entry name" value="AdoMet_MTases"/>
    <property type="match status" value="1"/>
</dbReference>
<dbReference type="PROSITE" id="PS01330">
    <property type="entry name" value="PABS_1"/>
    <property type="match status" value="1"/>
</dbReference>
<dbReference type="InterPro" id="IPR029063">
    <property type="entry name" value="SAM-dependent_MTases_sf"/>
</dbReference>
<dbReference type="PANTHER" id="PTHR11558:SF11">
    <property type="entry name" value="SPERMIDINE SYNTHASE"/>
    <property type="match status" value="1"/>
</dbReference>
<keyword evidence="3 4" id="KW-0620">Polyamine biosynthesis</keyword>
<evidence type="ECO:0000256" key="3">
    <source>
        <dbReference type="ARBA" id="ARBA00023115"/>
    </source>
</evidence>
<dbReference type="PROSITE" id="PS51006">
    <property type="entry name" value="PABS_2"/>
    <property type="match status" value="1"/>
</dbReference>
<dbReference type="InterPro" id="IPR030373">
    <property type="entry name" value="PABS_CS"/>
</dbReference>
<dbReference type="Proteomes" id="UP000885931">
    <property type="component" value="Unassembled WGS sequence"/>
</dbReference>
<feature type="binding site" evidence="4">
    <location>
        <begin position="139"/>
        <end position="140"/>
    </location>
    <ligand>
        <name>S-methyl-5'-thioadenosine</name>
        <dbReference type="ChEBI" id="CHEBI:17509"/>
    </ligand>
</feature>
<dbReference type="Gene3D" id="3.40.50.150">
    <property type="entry name" value="Vaccinia Virus protein VP39"/>
    <property type="match status" value="1"/>
</dbReference>
<feature type="domain" description="PABS" evidence="8">
    <location>
        <begin position="4"/>
        <end position="237"/>
    </location>
</feature>
<dbReference type="NCBIfam" id="NF002010">
    <property type="entry name" value="PRK00811.1"/>
    <property type="match status" value="1"/>
</dbReference>
<dbReference type="SUPFAM" id="SSF53335">
    <property type="entry name" value="S-adenosyl-L-methionine-dependent methyltransferases"/>
    <property type="match status" value="1"/>
</dbReference>
<sequence length="276" mass="31148">MAGRNWFNELHTPSSGILLEIGRPIAYRKSPYQEIWIFHNPLFGKVLVLDGCVMTTEKDEFFYHEMLAHPALTTHPKPERVLIIGGGDGGTLREVLRYHEVKKATLVELDREVVDLAKQHLPSLSESFSDPRSEVVIGDGAKFVKTAENGYDVVLIDSTDPVGPAEILFSEGFYRDIKSLLGKDGVLALQCESPFLHMDFIKSQKKILSSIFGKVNFYNTVVPTYPGSLWSFAFASDTVDPLELKRKPPEGLRYYDERVHRAAFTLPPFMRDELEG</sequence>
<evidence type="ECO:0000256" key="2">
    <source>
        <dbReference type="ARBA" id="ARBA00022679"/>
    </source>
</evidence>
<comment type="function">
    <text evidence="4">Catalyzes the irreversible transfer of a propylamine group from the amino donor S-adenosylmethioninamine (decarboxy-AdoMet) to putrescine (1,4-diaminobutane) to yield spermidine.</text>
</comment>
<dbReference type="PANTHER" id="PTHR11558">
    <property type="entry name" value="SPERMIDINE/SPERMINE SYNTHASE"/>
    <property type="match status" value="1"/>
</dbReference>
<feature type="active site" description="Proton acceptor" evidence="4 5">
    <location>
        <position position="157"/>
    </location>
</feature>
<protein>
    <recommendedName>
        <fullName evidence="4">Polyamine aminopropyltransferase</fullName>
    </recommendedName>
    <alternativeName>
        <fullName evidence="4">Putrescine aminopropyltransferase</fullName>
        <shortName evidence="4">PAPT</shortName>
    </alternativeName>
    <alternativeName>
        <fullName evidence="4">Spermidine synthase</fullName>
        <shortName evidence="4">SPDS</shortName>
        <shortName evidence="4">SPDSY</shortName>
        <ecNumber evidence="4">2.5.1.16</ecNumber>
    </alternativeName>
</protein>
<evidence type="ECO:0000313" key="9">
    <source>
        <dbReference type="EMBL" id="HDM90047.1"/>
    </source>
</evidence>
<dbReference type="Gene3D" id="2.30.140.10">
    <property type="entry name" value="Spermidine synthase, tetramerisation domain"/>
    <property type="match status" value="1"/>
</dbReference>
<dbReference type="InterPro" id="IPR030374">
    <property type="entry name" value="PABS"/>
</dbReference>
<comment type="pathway">
    <text evidence="4">Amine and polyamine biosynthesis; spermidine biosynthesis; spermidine from putrescine: step 1/1.</text>
</comment>
<feature type="binding site" evidence="4">
    <location>
        <position position="88"/>
    </location>
    <ligand>
        <name>spermidine</name>
        <dbReference type="ChEBI" id="CHEBI:57834"/>
    </ligand>
</feature>
<comment type="catalytic activity">
    <reaction evidence="4 7">
        <text>S-adenosyl 3-(methylsulfanyl)propylamine + putrescine = S-methyl-5'-thioadenosine + spermidine + H(+)</text>
        <dbReference type="Rhea" id="RHEA:12721"/>
        <dbReference type="ChEBI" id="CHEBI:15378"/>
        <dbReference type="ChEBI" id="CHEBI:17509"/>
        <dbReference type="ChEBI" id="CHEBI:57443"/>
        <dbReference type="ChEBI" id="CHEBI:57834"/>
        <dbReference type="ChEBI" id="CHEBI:326268"/>
        <dbReference type="EC" id="2.5.1.16"/>
    </reaction>
</comment>
<feature type="binding site" evidence="4">
    <location>
        <position position="64"/>
    </location>
    <ligand>
        <name>spermidine</name>
        <dbReference type="ChEBI" id="CHEBI:57834"/>
    </ligand>
</feature>